<evidence type="ECO:0000256" key="6">
    <source>
        <dbReference type="ARBA" id="ARBA00023098"/>
    </source>
</evidence>
<gene>
    <name evidence="11" type="ORF">F2P81_000638</name>
</gene>
<evidence type="ECO:0000256" key="5">
    <source>
        <dbReference type="ARBA" id="ARBA00022832"/>
    </source>
</evidence>
<evidence type="ECO:0000256" key="1">
    <source>
        <dbReference type="ARBA" id="ARBA00004613"/>
    </source>
</evidence>
<name>A0A6A4TNX7_SCOMX</name>
<dbReference type="InterPro" id="IPR042099">
    <property type="entry name" value="ANL_N_sf"/>
</dbReference>
<feature type="region of interest" description="Disordered" evidence="8">
    <location>
        <begin position="1069"/>
        <end position="1163"/>
    </location>
</feature>
<feature type="region of interest" description="Disordered" evidence="8">
    <location>
        <begin position="1036"/>
        <end position="1055"/>
    </location>
</feature>
<evidence type="ECO:0000256" key="4">
    <source>
        <dbReference type="ARBA" id="ARBA00022598"/>
    </source>
</evidence>
<dbReference type="PROSITE" id="PS00455">
    <property type="entry name" value="AMP_BINDING"/>
    <property type="match status" value="1"/>
</dbReference>
<dbReference type="Gene3D" id="3.40.50.12780">
    <property type="entry name" value="N-terminal domain of ligase-like"/>
    <property type="match status" value="1"/>
</dbReference>
<dbReference type="InterPro" id="IPR001990">
    <property type="entry name" value="Granin"/>
</dbReference>
<dbReference type="SUPFAM" id="SSF56801">
    <property type="entry name" value="Acetyl-CoA synthetase-like"/>
    <property type="match status" value="1"/>
</dbReference>
<dbReference type="GO" id="GO:0005783">
    <property type="term" value="C:endoplasmic reticulum"/>
    <property type="evidence" value="ECO:0007669"/>
    <property type="project" value="TreeGrafter"/>
</dbReference>
<comment type="subcellular location">
    <subcellularLocation>
        <location evidence="1">Secreted</location>
    </subcellularLocation>
</comment>
<feature type="region of interest" description="Disordered" evidence="8">
    <location>
        <begin position="1292"/>
        <end position="1366"/>
    </location>
</feature>
<keyword evidence="5" id="KW-0276">Fatty acid metabolism</keyword>
<feature type="compositionally biased region" description="Basic and acidic residues" evidence="8">
    <location>
        <begin position="1415"/>
        <end position="1425"/>
    </location>
</feature>
<organism evidence="11 12">
    <name type="scientific">Scophthalmus maximus</name>
    <name type="common">Turbot</name>
    <name type="synonym">Psetta maxima</name>
    <dbReference type="NCBI Taxonomy" id="52904"/>
    <lineage>
        <taxon>Eukaryota</taxon>
        <taxon>Metazoa</taxon>
        <taxon>Chordata</taxon>
        <taxon>Craniata</taxon>
        <taxon>Vertebrata</taxon>
        <taxon>Euteleostomi</taxon>
        <taxon>Actinopterygii</taxon>
        <taxon>Neopterygii</taxon>
        <taxon>Teleostei</taxon>
        <taxon>Neoteleostei</taxon>
        <taxon>Acanthomorphata</taxon>
        <taxon>Carangaria</taxon>
        <taxon>Pleuronectiformes</taxon>
        <taxon>Pleuronectoidei</taxon>
        <taxon>Scophthalmidae</taxon>
        <taxon>Scophthalmus</taxon>
    </lineage>
</organism>
<feature type="region of interest" description="Disordered" evidence="8">
    <location>
        <begin position="983"/>
        <end position="1028"/>
    </location>
</feature>
<evidence type="ECO:0000256" key="7">
    <source>
        <dbReference type="ARBA" id="ARBA00026121"/>
    </source>
</evidence>
<feature type="compositionally biased region" description="Basic and acidic residues" evidence="8">
    <location>
        <begin position="1457"/>
        <end position="1467"/>
    </location>
</feature>
<protein>
    <recommendedName>
        <fullName evidence="7">long-chain-fatty-acid--CoA ligase</fullName>
        <ecNumber evidence="7">6.2.1.3</ecNumber>
    </recommendedName>
</protein>
<keyword evidence="6" id="KW-0443">Lipid metabolism</keyword>
<dbReference type="Proteomes" id="UP000438429">
    <property type="component" value="Unassembled WGS sequence"/>
</dbReference>
<feature type="compositionally biased region" description="Acidic residues" evidence="8">
    <location>
        <begin position="1349"/>
        <end position="1366"/>
    </location>
</feature>
<evidence type="ECO:0000256" key="2">
    <source>
        <dbReference type="ARBA" id="ARBA00005723"/>
    </source>
</evidence>
<evidence type="ECO:0000256" key="3">
    <source>
        <dbReference type="ARBA" id="ARBA00022525"/>
    </source>
</evidence>
<evidence type="ECO:0000259" key="10">
    <source>
        <dbReference type="Pfam" id="PF00501"/>
    </source>
</evidence>
<evidence type="ECO:0000256" key="9">
    <source>
        <dbReference type="SAM" id="Phobius"/>
    </source>
</evidence>
<dbReference type="GO" id="GO:0005886">
    <property type="term" value="C:plasma membrane"/>
    <property type="evidence" value="ECO:0007669"/>
    <property type="project" value="TreeGrafter"/>
</dbReference>
<dbReference type="PANTHER" id="PTHR43272">
    <property type="entry name" value="LONG-CHAIN-FATTY-ACID--COA LIGASE"/>
    <property type="match status" value="1"/>
</dbReference>
<dbReference type="InterPro" id="IPR000873">
    <property type="entry name" value="AMP-dep_synth/lig_dom"/>
</dbReference>
<dbReference type="InterPro" id="IPR020845">
    <property type="entry name" value="AMP-binding_CS"/>
</dbReference>
<keyword evidence="3" id="KW-0964">Secreted</keyword>
<dbReference type="GO" id="GO:0005811">
    <property type="term" value="C:lipid droplet"/>
    <property type="evidence" value="ECO:0007669"/>
    <property type="project" value="TreeGrafter"/>
</dbReference>
<dbReference type="GO" id="GO:0005576">
    <property type="term" value="C:extracellular region"/>
    <property type="evidence" value="ECO:0007669"/>
    <property type="project" value="UniProtKB-SubCell"/>
</dbReference>
<proteinExistence type="inferred from homology"/>
<dbReference type="GO" id="GO:0030141">
    <property type="term" value="C:secretory granule"/>
    <property type="evidence" value="ECO:0007669"/>
    <property type="project" value="InterPro"/>
</dbReference>
<dbReference type="Pfam" id="PF00501">
    <property type="entry name" value="AMP-binding"/>
    <property type="match status" value="1"/>
</dbReference>
<evidence type="ECO:0000256" key="8">
    <source>
        <dbReference type="SAM" id="MobiDB-lite"/>
    </source>
</evidence>
<feature type="compositionally biased region" description="Basic and acidic residues" evidence="8">
    <location>
        <begin position="1138"/>
        <end position="1163"/>
    </location>
</feature>
<dbReference type="CDD" id="cd17639">
    <property type="entry name" value="LC_FACS_euk1"/>
    <property type="match status" value="1"/>
</dbReference>
<comment type="caution">
    <text evidence="11">The sequence shown here is derived from an EMBL/GenBank/DDBJ whole genome shotgun (WGS) entry which is preliminary data.</text>
</comment>
<feature type="compositionally biased region" description="Acidic residues" evidence="8">
    <location>
        <begin position="1123"/>
        <end position="1133"/>
    </location>
</feature>
<evidence type="ECO:0000313" key="12">
    <source>
        <dbReference type="Proteomes" id="UP000438429"/>
    </source>
</evidence>
<dbReference type="GO" id="GO:0004467">
    <property type="term" value="F:long-chain fatty acid-CoA ligase activity"/>
    <property type="evidence" value="ECO:0007669"/>
    <property type="project" value="UniProtKB-EC"/>
</dbReference>
<sequence>MKLKEDMNPLLLQVFRSVVWVYSVITFIPWYFFSGAGSSLEQARRMKARSVSRHPAGPYRAINSQEKLVAWMHPAVDTLDKMFEDAARRFPQRDCLGTREVLSEEDELQPNGKVFKKVILGNYNWLSYEETYQAAKCFGSGLASLGQRPQCNIAIFCETRAEWVVAAQACFMYNFPLVTLYATLGPTSIAHGLNEAEVTHIITSKDLLHSRLKAILCDVPRLRYIIVVDSKPISWPDVPRGINVYSMDAVKEMGSKPENIAVERRQPQSSDMAVIMYTSGSTGIPKGVMISHGNIIAGITGMAERIPELNETDTYIGYLPLAHVLELSAELVCISHGCRIGYSSPQTLADQSTKIKKGSKGDTSVLKPTLMAAVPEIMDRIYKNVMTKVEEMSKFQKTLFVLAYNYKMEQISKGYSTPLCDRLVFKRVRALLGGNTRVLLSGGAPLSAATQRFMNICLCCPVGQGYGLTETCGAGTISEVWDYSTGRVGAPLVCSEVTLKDWEEGGYYSRDKPNPRGEILIGGPNVTMGYYKSEAKNRDDFFVDENGQRWFCTGDIGEIHADGCLKIIDRKKDLVKLQAGEYVSLGKVEAVLKNCPFIDNICAYANSDQSYVISFVVPNYKQLTALAEQMQVRGTWEEICNNSQMEKEVLRIITEAAISAKLERFEIPKKIRLSSEAWTPETGLVTDAFKLKRKELKTHYQEDIERMKTLRGCSENNTVQTRHKHTHNLERSYTLDTGADSTSQSASNIVSIPKLVYVYDTVMCKLVFVSMSGTRIQSTRNNVRLVRSAAGLESSEKQSFYGNEDLCVPGCGPFILSTCGMPELERRWSITGGERERERERGELRQQACPKLPIMLHFRHKLPAGGAVVLLAVLLHGCAVRAASLPRHYRLRGGESEAQPAAYPPSADMIKALEYIENLKQRNGGRPEPADYDEVEKFKILLQLASQQDEGPGDRQPAPGTQRQDITAEQLMKALLRSLQDQAGKDATLGPASAPRNDRRTHRHRAKEAEAPGAAPADYGNFPRPHKKYPLMFEDEENTEASKRATEDLDEQYTPQSLANLRSIFEELGRMPTVGGQKRDVFGDDEDEQQQQQEEGEGEEEEGDGFSPRSQAYEDVAGGEEWVPVEEREETEEMVNGSHEEMDRALGEREEMQRRAGQNREEADDGTKLVDYYLLKVLEMSDRTQKRDKTGEQRKRLIRPSILDPRTVKELLQLSLKLHVPPQDLIDMLLTEELRKLHRVPQAPARYTAGQTPRIRYYSRRLPVKSKPPAEDMDREDFLDIIGVETISNEYPLVQRPMKTPPSSGRIPPASKPAANPAPVKVPAPSGRRENLFMSELNKMPLKRQASVADDDEEEEEEDGGDVEDEVTTYLAAKIFTEYPNSIAKRDTQAQLKGQFPYELYERAMKDYLGQVDSAKRPVAKRESEVATEENAQPTEMQEMGAETSAPQTVNEEEEGEGHREMSVAGM</sequence>
<dbReference type="EMBL" id="VEVO01000001">
    <property type="protein sequence ID" value="KAF0047005.1"/>
    <property type="molecule type" value="Genomic_DNA"/>
</dbReference>
<evidence type="ECO:0000313" key="11">
    <source>
        <dbReference type="EMBL" id="KAF0047005.1"/>
    </source>
</evidence>
<feature type="domain" description="AMP-dependent synthetase/ligase" evidence="10">
    <location>
        <begin position="118"/>
        <end position="531"/>
    </location>
</feature>
<comment type="similarity">
    <text evidence="2">Belongs to the chromogranin/secretogranin protein family.</text>
</comment>
<keyword evidence="9" id="KW-0472">Membrane</keyword>
<feature type="transmembrane region" description="Helical" evidence="9">
    <location>
        <begin position="20"/>
        <end position="40"/>
    </location>
</feature>
<accession>A0A6A4TNX7</accession>
<feature type="compositionally biased region" description="Low complexity" evidence="8">
    <location>
        <begin position="1308"/>
        <end position="1326"/>
    </location>
</feature>
<keyword evidence="4" id="KW-0436">Ligase</keyword>
<feature type="region of interest" description="Disordered" evidence="8">
    <location>
        <begin position="1415"/>
        <end position="1467"/>
    </location>
</feature>
<dbReference type="GO" id="GO:0035336">
    <property type="term" value="P:long-chain fatty-acyl-CoA metabolic process"/>
    <property type="evidence" value="ECO:0007669"/>
    <property type="project" value="TreeGrafter"/>
</dbReference>
<reference evidence="11 12" key="1">
    <citation type="submission" date="2019-06" db="EMBL/GenBank/DDBJ databases">
        <title>Draft genomes of female and male turbot (Scophthalmus maximus).</title>
        <authorList>
            <person name="Xu H."/>
            <person name="Xu X.-W."/>
            <person name="Shao C."/>
            <person name="Chen S."/>
        </authorList>
    </citation>
    <scope>NUCLEOTIDE SEQUENCE [LARGE SCALE GENOMIC DNA]</scope>
    <source>
        <strain evidence="11">Ysfricsl-2016a</strain>
        <tissue evidence="11">Blood</tissue>
    </source>
</reference>
<keyword evidence="9" id="KW-1133">Transmembrane helix</keyword>
<dbReference type="GO" id="GO:0030182">
    <property type="term" value="P:neuron differentiation"/>
    <property type="evidence" value="ECO:0007669"/>
    <property type="project" value="TreeGrafter"/>
</dbReference>
<dbReference type="EC" id="6.2.1.3" evidence="7"/>
<dbReference type="PANTHER" id="PTHR43272:SF13">
    <property type="entry name" value="FATTY ACID COA LIGASE ACSL3"/>
    <property type="match status" value="1"/>
</dbReference>
<dbReference type="Pfam" id="PF01271">
    <property type="entry name" value="Granin"/>
    <property type="match status" value="1"/>
</dbReference>
<keyword evidence="9" id="KW-0812">Transmembrane</keyword>
<feature type="compositionally biased region" description="Acidic residues" evidence="8">
    <location>
        <begin position="1083"/>
        <end position="1104"/>
    </location>
</feature>